<dbReference type="InterPro" id="IPR011987">
    <property type="entry name" value="ATPase_V1-cplx_hsu_C"/>
</dbReference>
<keyword evidence="3 5" id="KW-0375">Hydrogen ion transport</keyword>
<keyword evidence="8" id="KW-1185">Reference proteome</keyword>
<reference evidence="8" key="2">
    <citation type="submission" date="2015-01" db="EMBL/GenBank/DDBJ databases">
        <title>Evolutionary Origins and Diversification of the Mycorrhizal Mutualists.</title>
        <authorList>
            <consortium name="DOE Joint Genome Institute"/>
            <consortium name="Mycorrhizal Genomics Consortium"/>
            <person name="Kohler A."/>
            <person name="Kuo A."/>
            <person name="Nagy L.G."/>
            <person name="Floudas D."/>
            <person name="Copeland A."/>
            <person name="Barry K.W."/>
            <person name="Cichocki N."/>
            <person name="Veneault-Fourrey C."/>
            <person name="LaButti K."/>
            <person name="Lindquist E.A."/>
            <person name="Lipzen A."/>
            <person name="Lundell T."/>
            <person name="Morin E."/>
            <person name="Murat C."/>
            <person name="Riley R."/>
            <person name="Ohm R."/>
            <person name="Sun H."/>
            <person name="Tunlid A."/>
            <person name="Henrissat B."/>
            <person name="Grigoriev I.V."/>
            <person name="Hibbett D.S."/>
            <person name="Martin F."/>
        </authorList>
    </citation>
    <scope>NUCLEOTIDE SEQUENCE [LARGE SCALE GENOMIC DNA]</scope>
    <source>
        <strain evidence="8">MAFF 305830</strain>
    </source>
</reference>
<dbReference type="Gene3D" id="1.25.10.10">
    <property type="entry name" value="Leucine-rich Repeat Variant"/>
    <property type="match status" value="1"/>
</dbReference>
<evidence type="ECO:0000256" key="1">
    <source>
        <dbReference type="ARBA" id="ARBA00008613"/>
    </source>
</evidence>
<dbReference type="InterPro" id="IPR016024">
    <property type="entry name" value="ARM-type_fold"/>
</dbReference>
<dbReference type="PIRSF" id="PIRSF032184">
    <property type="entry name" value="ATPase_V1_H"/>
    <property type="match status" value="1"/>
</dbReference>
<dbReference type="Pfam" id="PF03224">
    <property type="entry name" value="V-ATPase_H_N"/>
    <property type="match status" value="1"/>
</dbReference>
<gene>
    <name evidence="7" type="ORF">M408DRAFT_327392</name>
</gene>
<dbReference type="Proteomes" id="UP000054097">
    <property type="component" value="Unassembled WGS sequence"/>
</dbReference>
<dbReference type="GO" id="GO:0000329">
    <property type="term" value="C:fungal-type vacuole membrane"/>
    <property type="evidence" value="ECO:0007669"/>
    <property type="project" value="TreeGrafter"/>
</dbReference>
<keyword evidence="4 5" id="KW-0406">Ion transport</keyword>
<evidence type="ECO:0000256" key="3">
    <source>
        <dbReference type="ARBA" id="ARBA00022781"/>
    </source>
</evidence>
<dbReference type="GO" id="GO:0046961">
    <property type="term" value="F:proton-transporting ATPase activity, rotational mechanism"/>
    <property type="evidence" value="ECO:0007669"/>
    <property type="project" value="UniProtKB-UniRule"/>
</dbReference>
<dbReference type="AlphaFoldDB" id="A0A0C3BIU6"/>
<name>A0A0C3BIU6_SERVB</name>
<evidence type="ECO:0000256" key="2">
    <source>
        <dbReference type="ARBA" id="ARBA00022448"/>
    </source>
</evidence>
<evidence type="ECO:0000313" key="7">
    <source>
        <dbReference type="EMBL" id="KIM32034.1"/>
    </source>
</evidence>
<protein>
    <recommendedName>
        <fullName evidence="5">V-type proton ATPase subunit H</fullName>
    </recommendedName>
</protein>
<sequence length="438" mass="49696">MSQLALVSNAFVDEGAAKIRSKPVPWEGYQRAGLITGDELALIKRVDRQPRAKIESILVTDGPQYALLYLTLLKKIERVDTMQNILVLMGDALSDHDERIPLFLDTAKIDPELPYTPFLKTLESTDEWVQLKACQIMTTFMSYEPGVLKPFQYSPLLQKLSTLVQGQTPYGRDFAVKSLEGLLPRAEVRKTVWTMPAILEGLVQNLKNKPDAQMAYQVSFCFWLLTFETEIAKEINKKYDIIPLLTDVAKSAVKEKVIRVILATFKNLVAKAPDSNLPAMLVVKLLPFVKNLAGRKWTDEDIVEDIQYLKEELSANFQSLTTYDEYTSELASGHLSWSPVHTSEGFWKENAVKLNEKDYQQLRVLIDLLKSSTDPVVLAVGAHDVGQYVKFYDRGKQKVADLGGKTRIMELMTHENNDVQYQALLTVQRLISHPWRTT</sequence>
<feature type="domain" description="ATPase V1 complex subunit H C-terminal" evidence="6">
    <location>
        <begin position="320"/>
        <end position="435"/>
    </location>
</feature>
<proteinExistence type="inferred from homology"/>
<organism evidence="7 8">
    <name type="scientific">Serendipita vermifera MAFF 305830</name>
    <dbReference type="NCBI Taxonomy" id="933852"/>
    <lineage>
        <taxon>Eukaryota</taxon>
        <taxon>Fungi</taxon>
        <taxon>Dikarya</taxon>
        <taxon>Basidiomycota</taxon>
        <taxon>Agaricomycotina</taxon>
        <taxon>Agaricomycetes</taxon>
        <taxon>Sebacinales</taxon>
        <taxon>Serendipitaceae</taxon>
        <taxon>Serendipita</taxon>
    </lineage>
</organism>
<dbReference type="SUPFAM" id="SSF48371">
    <property type="entry name" value="ARM repeat"/>
    <property type="match status" value="1"/>
</dbReference>
<dbReference type="HOGENOM" id="CLU_025709_4_0_1"/>
<dbReference type="STRING" id="933852.A0A0C3BIU6"/>
<dbReference type="GO" id="GO:0000221">
    <property type="term" value="C:vacuolar proton-transporting V-type ATPase, V1 domain"/>
    <property type="evidence" value="ECO:0007669"/>
    <property type="project" value="UniProtKB-UniRule"/>
</dbReference>
<dbReference type="Pfam" id="PF11698">
    <property type="entry name" value="V-ATPase_H_C"/>
    <property type="match status" value="1"/>
</dbReference>
<dbReference type="OrthoDB" id="10263554at2759"/>
<dbReference type="Gene3D" id="1.25.40.150">
    <property type="entry name" value="V-type ATPase, subunit H, C-terminal domain"/>
    <property type="match status" value="1"/>
</dbReference>
<dbReference type="InterPro" id="IPR004908">
    <property type="entry name" value="ATPase_V1-cplx_hsu"/>
</dbReference>
<comment type="subunit">
    <text evidence="5">V-ATPase is a heteromultimeric enzyme made up of two complexes: the ATP-hydrolytic V1 complex and the proton translocation V0 complex.</text>
</comment>
<evidence type="ECO:0000256" key="4">
    <source>
        <dbReference type="ARBA" id="ARBA00023065"/>
    </source>
</evidence>
<dbReference type="InterPro" id="IPR038497">
    <property type="entry name" value="ATPase_V1-cplx_hsu_C_sf"/>
</dbReference>
<dbReference type="InterPro" id="IPR011989">
    <property type="entry name" value="ARM-like"/>
</dbReference>
<keyword evidence="2 5" id="KW-0813">Transport</keyword>
<dbReference type="PANTHER" id="PTHR10698:SF0">
    <property type="entry name" value="V-TYPE PROTON ATPASE SUBUNIT H"/>
    <property type="match status" value="1"/>
</dbReference>
<evidence type="ECO:0000313" key="8">
    <source>
        <dbReference type="Proteomes" id="UP000054097"/>
    </source>
</evidence>
<dbReference type="EMBL" id="KN824281">
    <property type="protein sequence ID" value="KIM32034.1"/>
    <property type="molecule type" value="Genomic_DNA"/>
</dbReference>
<accession>A0A0C3BIU6</accession>
<evidence type="ECO:0000256" key="5">
    <source>
        <dbReference type="PIRNR" id="PIRNR032184"/>
    </source>
</evidence>
<dbReference type="PANTHER" id="PTHR10698">
    <property type="entry name" value="V-TYPE PROTON ATPASE SUBUNIT H"/>
    <property type="match status" value="1"/>
</dbReference>
<comment type="similarity">
    <text evidence="1 5">Belongs to the V-ATPase H subunit family.</text>
</comment>
<comment type="function">
    <text evidence="5">Subunit of the V1 complex of vacuolar(H+)-ATPase (V-ATPase), a multisubunit enzyme composed of a peripheral complex (V1) that hydrolyzes ATP and a membrane integral complex (V0) that translocates protons. V-ATPase is responsible for acidifying and maintaining the pH of intracellular compartments.</text>
</comment>
<reference evidence="7 8" key="1">
    <citation type="submission" date="2014-04" db="EMBL/GenBank/DDBJ databases">
        <authorList>
            <consortium name="DOE Joint Genome Institute"/>
            <person name="Kuo A."/>
            <person name="Zuccaro A."/>
            <person name="Kohler A."/>
            <person name="Nagy L.G."/>
            <person name="Floudas D."/>
            <person name="Copeland A."/>
            <person name="Barry K.W."/>
            <person name="Cichocki N."/>
            <person name="Veneault-Fourrey C."/>
            <person name="LaButti K."/>
            <person name="Lindquist E.A."/>
            <person name="Lipzen A."/>
            <person name="Lundell T."/>
            <person name="Morin E."/>
            <person name="Murat C."/>
            <person name="Sun H."/>
            <person name="Tunlid A."/>
            <person name="Henrissat B."/>
            <person name="Grigoriev I.V."/>
            <person name="Hibbett D.S."/>
            <person name="Martin F."/>
            <person name="Nordberg H.P."/>
            <person name="Cantor M.N."/>
            <person name="Hua S.X."/>
        </authorList>
    </citation>
    <scope>NUCLEOTIDE SEQUENCE [LARGE SCALE GENOMIC DNA]</scope>
    <source>
        <strain evidence="7 8">MAFF 305830</strain>
    </source>
</reference>
<evidence type="ECO:0000259" key="6">
    <source>
        <dbReference type="Pfam" id="PF11698"/>
    </source>
</evidence>